<dbReference type="EMBL" id="BGPR01040778">
    <property type="protein sequence ID" value="GBO16965.1"/>
    <property type="molecule type" value="Genomic_DNA"/>
</dbReference>
<feature type="region of interest" description="Disordered" evidence="1">
    <location>
        <begin position="89"/>
        <end position="117"/>
    </location>
</feature>
<evidence type="ECO:0000313" key="3">
    <source>
        <dbReference type="Proteomes" id="UP000499080"/>
    </source>
</evidence>
<dbReference type="AlphaFoldDB" id="A0A4Y2UVE1"/>
<comment type="caution">
    <text evidence="2">The sequence shown here is derived from an EMBL/GenBank/DDBJ whole genome shotgun (WGS) entry which is preliminary data.</text>
</comment>
<sequence>MNVFKFTYNKDGFGAGRRAQGSKPDSTEDPPSLWTWCTLLTRVERPHFDLINVVSFGSGVGASGPSPAVADWLGCQLARWQVGPLNRRQFGPPRKCGREAKKNSFSQTHKQNSPFPQGPCFGVRHPFLGIYCRRNSTSQTAGGRISARRNQGPGRNGVLSTSFELPIIYRCFISKPSGH</sequence>
<reference evidence="2 3" key="1">
    <citation type="journal article" date="2019" name="Sci. Rep.">
        <title>Orb-weaving spider Araneus ventricosus genome elucidates the spidroin gene catalogue.</title>
        <authorList>
            <person name="Kono N."/>
            <person name="Nakamura H."/>
            <person name="Ohtoshi R."/>
            <person name="Moran D.A.P."/>
            <person name="Shinohara A."/>
            <person name="Yoshida Y."/>
            <person name="Fujiwara M."/>
            <person name="Mori M."/>
            <person name="Tomita M."/>
            <person name="Arakawa K."/>
        </authorList>
    </citation>
    <scope>NUCLEOTIDE SEQUENCE [LARGE SCALE GENOMIC DNA]</scope>
</reference>
<protein>
    <submittedName>
        <fullName evidence="2">Uncharacterized protein</fullName>
    </submittedName>
</protein>
<feature type="compositionally biased region" description="Polar residues" evidence="1">
    <location>
        <begin position="103"/>
        <end position="115"/>
    </location>
</feature>
<evidence type="ECO:0000256" key="1">
    <source>
        <dbReference type="SAM" id="MobiDB-lite"/>
    </source>
</evidence>
<proteinExistence type="predicted"/>
<evidence type="ECO:0000313" key="2">
    <source>
        <dbReference type="EMBL" id="GBO16965.1"/>
    </source>
</evidence>
<dbReference type="Proteomes" id="UP000499080">
    <property type="component" value="Unassembled WGS sequence"/>
</dbReference>
<name>A0A4Y2UVE1_ARAVE</name>
<accession>A0A4Y2UVE1</accession>
<keyword evidence="3" id="KW-1185">Reference proteome</keyword>
<organism evidence="2 3">
    <name type="scientific">Araneus ventricosus</name>
    <name type="common">Orbweaver spider</name>
    <name type="synonym">Epeira ventricosa</name>
    <dbReference type="NCBI Taxonomy" id="182803"/>
    <lineage>
        <taxon>Eukaryota</taxon>
        <taxon>Metazoa</taxon>
        <taxon>Ecdysozoa</taxon>
        <taxon>Arthropoda</taxon>
        <taxon>Chelicerata</taxon>
        <taxon>Arachnida</taxon>
        <taxon>Araneae</taxon>
        <taxon>Araneomorphae</taxon>
        <taxon>Entelegynae</taxon>
        <taxon>Araneoidea</taxon>
        <taxon>Araneidae</taxon>
        <taxon>Araneus</taxon>
    </lineage>
</organism>
<gene>
    <name evidence="2" type="ORF">AVEN_200109_1</name>
</gene>